<dbReference type="RefSeq" id="WP_269282693.1">
    <property type="nucleotide sequence ID" value="NZ_CP098251.1"/>
</dbReference>
<reference evidence="1" key="1">
    <citation type="journal article" date="2022" name="Front. Microbiol.">
        <title>New perspectives on an old grouping: The genomic and phenotypic variability of Oxalobacter formigenes and the implications for calcium oxalate stone prevention.</title>
        <authorList>
            <person name="Chmiel J.A."/>
            <person name="Carr C."/>
            <person name="Stuivenberg G.A."/>
            <person name="Venema R."/>
            <person name="Chanyi R.M."/>
            <person name="Al K.F."/>
            <person name="Giguere D."/>
            <person name="Say H."/>
            <person name="Akouris P.P."/>
            <person name="Dominguez Romero S.A."/>
            <person name="Kwong A."/>
            <person name="Tai V."/>
            <person name="Koval S.F."/>
            <person name="Razvi H."/>
            <person name="Bjazevic J."/>
            <person name="Burton J.P."/>
        </authorList>
    </citation>
    <scope>NUCLEOTIDE SEQUENCE</scope>
    <source>
        <strain evidence="1">OxK</strain>
    </source>
</reference>
<evidence type="ECO:0000313" key="1">
    <source>
        <dbReference type="EMBL" id="WAV90729.1"/>
    </source>
</evidence>
<dbReference type="AlphaFoldDB" id="A0A9E9LD99"/>
<protein>
    <submittedName>
        <fullName evidence="1">Uncharacterized protein</fullName>
    </submittedName>
</protein>
<dbReference type="Proteomes" id="UP001164819">
    <property type="component" value="Chromosome"/>
</dbReference>
<name>A0A9E9LD99_9BURK</name>
<gene>
    <name evidence="1" type="ORF">NB646_07715</name>
</gene>
<accession>A0A9E9LD99</accession>
<dbReference type="EMBL" id="CP098251">
    <property type="protein sequence ID" value="WAV90729.1"/>
    <property type="molecule type" value="Genomic_DNA"/>
</dbReference>
<proteinExistence type="predicted"/>
<sequence length="68" mass="7922">MERHKITVLRRTKGWIFYKCHPAAVGKKLLKARRNYVTGWGDFIIVPTFEHDEFHAYGIEPGISPLKP</sequence>
<organism evidence="1">
    <name type="scientific">Oxalobacter aliiformigenes</name>
    <dbReference type="NCBI Taxonomy" id="2946593"/>
    <lineage>
        <taxon>Bacteria</taxon>
        <taxon>Pseudomonadati</taxon>
        <taxon>Pseudomonadota</taxon>
        <taxon>Betaproteobacteria</taxon>
        <taxon>Burkholderiales</taxon>
        <taxon>Oxalobacteraceae</taxon>
        <taxon>Oxalobacter</taxon>
    </lineage>
</organism>